<evidence type="ECO:0000313" key="4">
    <source>
        <dbReference type="EMBL" id="HIW00278.1"/>
    </source>
</evidence>
<dbReference type="InterPro" id="IPR036770">
    <property type="entry name" value="Ankyrin_rpt-contain_sf"/>
</dbReference>
<keyword evidence="2 3" id="KW-0040">ANK repeat</keyword>
<dbReference type="SMART" id="SM00248">
    <property type="entry name" value="ANK"/>
    <property type="match status" value="3"/>
</dbReference>
<dbReference type="PANTHER" id="PTHR24201:SF13">
    <property type="entry name" value="ANKYRIN REPEAT DOMAIN-CONTAINING PROTEIN 6-LIKE"/>
    <property type="match status" value="1"/>
</dbReference>
<evidence type="ECO:0000313" key="5">
    <source>
        <dbReference type="Proteomes" id="UP000886752"/>
    </source>
</evidence>
<dbReference type="SUPFAM" id="SSF48403">
    <property type="entry name" value="Ankyrin repeat"/>
    <property type="match status" value="1"/>
</dbReference>
<keyword evidence="1" id="KW-0677">Repeat</keyword>
<dbReference type="AlphaFoldDB" id="A0A9D1PVW9"/>
<evidence type="ECO:0000256" key="3">
    <source>
        <dbReference type="PROSITE-ProRule" id="PRU00023"/>
    </source>
</evidence>
<dbReference type="PROSITE" id="PS50297">
    <property type="entry name" value="ANK_REP_REGION"/>
    <property type="match status" value="1"/>
</dbReference>
<reference evidence="4" key="2">
    <citation type="submission" date="2021-04" db="EMBL/GenBank/DDBJ databases">
        <authorList>
            <person name="Gilroy R."/>
        </authorList>
    </citation>
    <scope>NUCLEOTIDE SEQUENCE</scope>
    <source>
        <strain evidence="4">ChiHecec2B26-446</strain>
    </source>
</reference>
<organism evidence="4 5">
    <name type="scientific">Candidatus Desulfovibrio intestinipullorum</name>
    <dbReference type="NCBI Taxonomy" id="2838536"/>
    <lineage>
        <taxon>Bacteria</taxon>
        <taxon>Pseudomonadati</taxon>
        <taxon>Thermodesulfobacteriota</taxon>
        <taxon>Desulfovibrionia</taxon>
        <taxon>Desulfovibrionales</taxon>
        <taxon>Desulfovibrionaceae</taxon>
        <taxon>Desulfovibrio</taxon>
    </lineage>
</organism>
<dbReference type="InterPro" id="IPR002110">
    <property type="entry name" value="Ankyrin_rpt"/>
</dbReference>
<protein>
    <submittedName>
        <fullName evidence="4">Ankyrin repeat domain-containing protein</fullName>
    </submittedName>
</protein>
<dbReference type="Gene3D" id="1.25.40.20">
    <property type="entry name" value="Ankyrin repeat-containing domain"/>
    <property type="match status" value="1"/>
</dbReference>
<dbReference type="Pfam" id="PF12796">
    <property type="entry name" value="Ank_2"/>
    <property type="match status" value="1"/>
</dbReference>
<name>A0A9D1PVW9_9BACT</name>
<dbReference type="Proteomes" id="UP000886752">
    <property type="component" value="Unassembled WGS sequence"/>
</dbReference>
<feature type="repeat" description="ANK" evidence="3">
    <location>
        <begin position="130"/>
        <end position="162"/>
    </location>
</feature>
<reference evidence="4" key="1">
    <citation type="journal article" date="2021" name="PeerJ">
        <title>Extensive microbial diversity within the chicken gut microbiome revealed by metagenomics and culture.</title>
        <authorList>
            <person name="Gilroy R."/>
            <person name="Ravi A."/>
            <person name="Getino M."/>
            <person name="Pursley I."/>
            <person name="Horton D.L."/>
            <person name="Alikhan N.F."/>
            <person name="Baker D."/>
            <person name="Gharbi K."/>
            <person name="Hall N."/>
            <person name="Watson M."/>
            <person name="Adriaenssens E.M."/>
            <person name="Foster-Nyarko E."/>
            <person name="Jarju S."/>
            <person name="Secka A."/>
            <person name="Antonio M."/>
            <person name="Oren A."/>
            <person name="Chaudhuri R.R."/>
            <person name="La Ragione R."/>
            <person name="Hildebrand F."/>
            <person name="Pallen M.J."/>
        </authorList>
    </citation>
    <scope>NUCLEOTIDE SEQUENCE</scope>
    <source>
        <strain evidence="4">ChiHecec2B26-446</strain>
    </source>
</reference>
<dbReference type="InterPro" id="IPR050776">
    <property type="entry name" value="Ank_Repeat/CDKN_Inhibitor"/>
</dbReference>
<feature type="non-terminal residue" evidence="4">
    <location>
        <position position="193"/>
    </location>
</feature>
<dbReference type="PROSITE" id="PS50088">
    <property type="entry name" value="ANK_REPEAT"/>
    <property type="match status" value="1"/>
</dbReference>
<comment type="caution">
    <text evidence="4">The sequence shown here is derived from an EMBL/GenBank/DDBJ whole genome shotgun (WGS) entry which is preliminary data.</text>
</comment>
<evidence type="ECO:0000256" key="2">
    <source>
        <dbReference type="ARBA" id="ARBA00023043"/>
    </source>
</evidence>
<sequence>MNIIKRIWTDIKSFVSSEGDQNPDHANGAGEHLQCSDRIGNEENFAFLPEASTDSGVRDGKDHTAPLVAEGDSLSHLPSETVQKDIGTSSVHRANARMYVAMQHAVLNGYVNVIERLLREGHSPDAMDRYGDTALMLAARTGSAKICSILLEAGADRDLKDARGRTALMIAEELHHADVVRILNPVSETFDYG</sequence>
<dbReference type="PANTHER" id="PTHR24201">
    <property type="entry name" value="ANK_REP_REGION DOMAIN-CONTAINING PROTEIN"/>
    <property type="match status" value="1"/>
</dbReference>
<gene>
    <name evidence="4" type="ORF">H9894_03720</name>
</gene>
<evidence type="ECO:0000256" key="1">
    <source>
        <dbReference type="ARBA" id="ARBA00022737"/>
    </source>
</evidence>
<proteinExistence type="predicted"/>
<dbReference type="EMBL" id="DXHV01000041">
    <property type="protein sequence ID" value="HIW00278.1"/>
    <property type="molecule type" value="Genomic_DNA"/>
</dbReference>
<accession>A0A9D1PVW9</accession>